<dbReference type="PANTHER" id="PTHR35788:SF1">
    <property type="entry name" value="EXPORTED PROTEIN"/>
    <property type="match status" value="1"/>
</dbReference>
<gene>
    <name evidence="4" type="ORF">Asi02nite_28450</name>
</gene>
<evidence type="ECO:0000313" key="5">
    <source>
        <dbReference type="Proteomes" id="UP000604117"/>
    </source>
</evidence>
<dbReference type="InterPro" id="IPR052913">
    <property type="entry name" value="Glycopeptide_resist_protein"/>
</dbReference>
<keyword evidence="5" id="KW-1185">Reference proteome</keyword>
<dbReference type="PANTHER" id="PTHR35788">
    <property type="entry name" value="EXPORTED PROTEIN-RELATED"/>
    <property type="match status" value="1"/>
</dbReference>
<protein>
    <submittedName>
        <fullName evidence="4">Vanomycin resistance protein VanB</fullName>
    </submittedName>
</protein>
<accession>A0ABQ4CR44</accession>
<evidence type="ECO:0000256" key="1">
    <source>
        <dbReference type="SAM" id="MobiDB-lite"/>
    </source>
</evidence>
<keyword evidence="2" id="KW-1133">Transmembrane helix</keyword>
<evidence type="ECO:0000313" key="4">
    <source>
        <dbReference type="EMBL" id="GIF73327.1"/>
    </source>
</evidence>
<feature type="compositionally biased region" description="Pro residues" evidence="1">
    <location>
        <begin position="17"/>
        <end position="38"/>
    </location>
</feature>
<dbReference type="InterPro" id="IPR022029">
    <property type="entry name" value="YoaR-like_PG-bd"/>
</dbReference>
<evidence type="ECO:0000256" key="2">
    <source>
        <dbReference type="SAM" id="Phobius"/>
    </source>
</evidence>
<keyword evidence="2" id="KW-0812">Transmembrane</keyword>
<feature type="domain" description="YoaR-like putative peptidoglycan binding" evidence="3">
    <location>
        <begin position="262"/>
        <end position="364"/>
    </location>
</feature>
<reference evidence="4 5" key="1">
    <citation type="submission" date="2021-01" db="EMBL/GenBank/DDBJ databases">
        <title>Whole genome shotgun sequence of Asanoa siamensis NBRC 107932.</title>
        <authorList>
            <person name="Komaki H."/>
            <person name="Tamura T."/>
        </authorList>
    </citation>
    <scope>NUCLEOTIDE SEQUENCE [LARGE SCALE GENOMIC DNA]</scope>
    <source>
        <strain evidence="4 5">NBRC 107932</strain>
    </source>
</reference>
<dbReference type="InterPro" id="IPR007391">
    <property type="entry name" value="Vancomycin_resist_VanW"/>
</dbReference>
<organism evidence="4 5">
    <name type="scientific">Asanoa siamensis</name>
    <dbReference type="NCBI Taxonomy" id="926357"/>
    <lineage>
        <taxon>Bacteria</taxon>
        <taxon>Bacillati</taxon>
        <taxon>Actinomycetota</taxon>
        <taxon>Actinomycetes</taxon>
        <taxon>Micromonosporales</taxon>
        <taxon>Micromonosporaceae</taxon>
        <taxon>Asanoa</taxon>
    </lineage>
</organism>
<keyword evidence="2" id="KW-0472">Membrane</keyword>
<evidence type="ECO:0000259" key="3">
    <source>
        <dbReference type="Pfam" id="PF12229"/>
    </source>
</evidence>
<proteinExistence type="predicted"/>
<dbReference type="Proteomes" id="UP000604117">
    <property type="component" value="Unassembled WGS sequence"/>
</dbReference>
<name>A0ABQ4CR44_9ACTN</name>
<dbReference type="Pfam" id="PF12229">
    <property type="entry name" value="PG_binding_4"/>
    <property type="match status" value="1"/>
</dbReference>
<feature type="region of interest" description="Disordered" evidence="1">
    <location>
        <begin position="1"/>
        <end position="40"/>
    </location>
</feature>
<dbReference type="Pfam" id="PF04294">
    <property type="entry name" value="VanW"/>
    <property type="match status" value="1"/>
</dbReference>
<sequence length="613" mass="64224">MNQQPDANDAPTVQFPAPRPPIWTPPPTPAPVGPPPTTPGFIPAQAGPPIERTPARPRRRLFLIGGITAAVVGAIGGAGAYAYAGDVPRGTTVLGVEIGGKSRSEAVAALHAGLAGQIGTLGAPVPLRLGEQTAEVVPADVGLGVDVEATVTAAMEARPDPVSLLLGARTVDPVVTLDERKLHDLLGQALGKDARAMKPPSITFAGTTPKPNYPQPGRGLDAARSAEAVRAGWLGGAPVDVPIVEIHPATTKEDVDKLIAEFARPAVSAPVTVTTERGDVTVPPAAIAKSLRLVADKAGKIEPTLDAKKLRAALTGPLAAVETEAKDARVAIVGGKPKVTEGTEGRQVDTSALATDLLAVLPASAAAERTVAGRLVTAKPATTAADIAKLGIKERVSTFTTRFTGGLSAPRSQNIVQAAKEVDGALVKPGKVFSLNGHTGERGYQQGYQDAPVILDGKLVPGVGGGTSQFTTTLFNAAYYAGLEDVEHKPHSYYFDRYPAVIESTIFWPDLDMKFRNNTPYGVVIDTSWTANSITVSMYSTKVWDSVTTEYSPRRNITSPKVIKLAKGPTCIATNGIPGFTQDAFRVFKKAGKVTEREKFTWTYAAEPRFTCG</sequence>
<dbReference type="EMBL" id="BONE01000020">
    <property type="protein sequence ID" value="GIF73327.1"/>
    <property type="molecule type" value="Genomic_DNA"/>
</dbReference>
<comment type="caution">
    <text evidence="4">The sequence shown here is derived from an EMBL/GenBank/DDBJ whole genome shotgun (WGS) entry which is preliminary data.</text>
</comment>
<feature type="transmembrane region" description="Helical" evidence="2">
    <location>
        <begin position="61"/>
        <end position="84"/>
    </location>
</feature>
<dbReference type="RefSeq" id="WP_239126711.1">
    <property type="nucleotide sequence ID" value="NZ_BONE01000020.1"/>
</dbReference>